<dbReference type="GO" id="GO:0009755">
    <property type="term" value="P:hormone-mediated signaling pathway"/>
    <property type="evidence" value="ECO:0007669"/>
    <property type="project" value="TreeGrafter"/>
</dbReference>
<dbReference type="PANTHER" id="PTHR24372">
    <property type="entry name" value="GLYCOPROTEIN HORMONE RECEPTOR"/>
    <property type="match status" value="1"/>
</dbReference>
<dbReference type="SUPFAM" id="SSF52058">
    <property type="entry name" value="L domain-like"/>
    <property type="match status" value="1"/>
</dbReference>
<keyword evidence="5" id="KW-0807">Transducer</keyword>
<evidence type="ECO:0000256" key="4">
    <source>
        <dbReference type="ARBA" id="ARBA00023170"/>
    </source>
</evidence>
<evidence type="ECO:0000256" key="1">
    <source>
        <dbReference type="ARBA" id="ARBA00004651"/>
    </source>
</evidence>
<comment type="caution">
    <text evidence="6">The sequence shown here is derived from an EMBL/GenBank/DDBJ whole genome shotgun (WGS) entry which is preliminary data.</text>
</comment>
<keyword evidence="2" id="KW-1003">Cell membrane</keyword>
<accession>A0AAV4T4L7</accession>
<dbReference type="Pfam" id="PF13855">
    <property type="entry name" value="LRR_8"/>
    <property type="match status" value="1"/>
</dbReference>
<protein>
    <submittedName>
        <fullName evidence="6">Lutropin-choriogonadotropic hormone receptor</fullName>
    </submittedName>
</protein>
<reference evidence="6 7" key="1">
    <citation type="submission" date="2021-06" db="EMBL/GenBank/DDBJ databases">
        <title>Caerostris extrusa draft genome.</title>
        <authorList>
            <person name="Kono N."/>
            <person name="Arakawa K."/>
        </authorList>
    </citation>
    <scope>NUCLEOTIDE SEQUENCE [LARGE SCALE GENOMIC DNA]</scope>
</reference>
<dbReference type="GO" id="GO:0007189">
    <property type="term" value="P:adenylate cyclase-activating G protein-coupled receptor signaling pathway"/>
    <property type="evidence" value="ECO:0007669"/>
    <property type="project" value="TreeGrafter"/>
</dbReference>
<dbReference type="Proteomes" id="UP001054945">
    <property type="component" value="Unassembled WGS sequence"/>
</dbReference>
<dbReference type="GO" id="GO:0005886">
    <property type="term" value="C:plasma membrane"/>
    <property type="evidence" value="ECO:0007669"/>
    <property type="project" value="UniProtKB-SubCell"/>
</dbReference>
<dbReference type="GO" id="GO:0008528">
    <property type="term" value="F:G protein-coupled peptide receptor activity"/>
    <property type="evidence" value="ECO:0007669"/>
    <property type="project" value="TreeGrafter"/>
</dbReference>
<keyword evidence="2" id="KW-0472">Membrane</keyword>
<keyword evidence="7" id="KW-1185">Reference proteome</keyword>
<evidence type="ECO:0000256" key="3">
    <source>
        <dbReference type="ARBA" id="ARBA00023040"/>
    </source>
</evidence>
<gene>
    <name evidence="6" type="primary">LHCGR</name>
    <name evidence="6" type="ORF">CEXT_356681</name>
</gene>
<dbReference type="PANTHER" id="PTHR24372:SF74">
    <property type="entry name" value="LP13728P"/>
    <property type="match status" value="1"/>
</dbReference>
<organism evidence="6 7">
    <name type="scientific">Caerostris extrusa</name>
    <name type="common">Bark spider</name>
    <name type="synonym">Caerostris bankana</name>
    <dbReference type="NCBI Taxonomy" id="172846"/>
    <lineage>
        <taxon>Eukaryota</taxon>
        <taxon>Metazoa</taxon>
        <taxon>Ecdysozoa</taxon>
        <taxon>Arthropoda</taxon>
        <taxon>Chelicerata</taxon>
        <taxon>Arachnida</taxon>
        <taxon>Araneae</taxon>
        <taxon>Araneomorphae</taxon>
        <taxon>Entelegynae</taxon>
        <taxon>Araneoidea</taxon>
        <taxon>Araneidae</taxon>
        <taxon>Caerostris</taxon>
    </lineage>
</organism>
<dbReference type="EMBL" id="BPLR01010729">
    <property type="protein sequence ID" value="GIY41603.1"/>
    <property type="molecule type" value="Genomic_DNA"/>
</dbReference>
<dbReference type="Gene3D" id="3.80.10.10">
    <property type="entry name" value="Ribonuclease Inhibitor"/>
    <property type="match status" value="1"/>
</dbReference>
<name>A0AAV4T4L7_CAEEX</name>
<dbReference type="InterPro" id="IPR001611">
    <property type="entry name" value="Leu-rich_rpt"/>
</dbReference>
<evidence type="ECO:0000256" key="2">
    <source>
        <dbReference type="ARBA" id="ARBA00022475"/>
    </source>
</evidence>
<keyword evidence="3" id="KW-0297">G-protein coupled receptor</keyword>
<proteinExistence type="predicted"/>
<keyword evidence="4 6" id="KW-0675">Receptor</keyword>
<sequence>MAKLKFSVAIPIRSLKGNTQLSSIHEEAFLGLKNIRTLDLSETSISYLPTKGLEELEVLKLSDVYPLKVFPSVYHFKYIKEAYLTYPYHCCAFKFPATHDPEEFSKYLAFKEKRTKNVLQSKPQHYHTNAYCR</sequence>
<dbReference type="InterPro" id="IPR032675">
    <property type="entry name" value="LRR_dom_sf"/>
</dbReference>
<evidence type="ECO:0000256" key="5">
    <source>
        <dbReference type="ARBA" id="ARBA00023224"/>
    </source>
</evidence>
<evidence type="ECO:0000313" key="7">
    <source>
        <dbReference type="Proteomes" id="UP001054945"/>
    </source>
</evidence>
<dbReference type="AlphaFoldDB" id="A0AAV4T4L7"/>
<comment type="subcellular location">
    <subcellularLocation>
        <location evidence="1">Cell membrane</location>
        <topology evidence="1">Multi-pass membrane protein</topology>
    </subcellularLocation>
</comment>
<evidence type="ECO:0000313" key="6">
    <source>
        <dbReference type="EMBL" id="GIY41603.1"/>
    </source>
</evidence>